<gene>
    <name evidence="1" type="ORF">ACFQS1_19710</name>
</gene>
<sequence>MTFTPLPDATQALITFLAAHASLSPLHGGRVSTRLQEPALPCLQVTALGGPQPWPWESAPEFQLASWGGTSDAGEGEAWALDLAVRAAVFDLLGTDITGGHVNGVAIRLAGLWSPADDTGRARVRSDISITVMP</sequence>
<dbReference type="EMBL" id="JBHTBJ010000013">
    <property type="protein sequence ID" value="MFC7276225.1"/>
    <property type="molecule type" value="Genomic_DNA"/>
</dbReference>
<evidence type="ECO:0008006" key="3">
    <source>
        <dbReference type="Google" id="ProtNLM"/>
    </source>
</evidence>
<protein>
    <recommendedName>
        <fullName evidence="3">DUF3168 domain-containing protein</fullName>
    </recommendedName>
</protein>
<evidence type="ECO:0000313" key="1">
    <source>
        <dbReference type="EMBL" id="MFC7276225.1"/>
    </source>
</evidence>
<keyword evidence="2" id="KW-1185">Reference proteome</keyword>
<name>A0ABW2HUU9_9ACTN</name>
<comment type="caution">
    <text evidence="1">The sequence shown here is derived from an EMBL/GenBank/DDBJ whole genome shotgun (WGS) entry which is preliminary data.</text>
</comment>
<reference evidence="2" key="1">
    <citation type="journal article" date="2019" name="Int. J. Syst. Evol. Microbiol.">
        <title>The Global Catalogue of Microorganisms (GCM) 10K type strain sequencing project: providing services to taxonomists for standard genome sequencing and annotation.</title>
        <authorList>
            <consortium name="The Broad Institute Genomics Platform"/>
            <consortium name="The Broad Institute Genome Sequencing Center for Infectious Disease"/>
            <person name="Wu L."/>
            <person name="Ma J."/>
        </authorList>
    </citation>
    <scope>NUCLEOTIDE SEQUENCE [LARGE SCALE GENOMIC DNA]</scope>
    <source>
        <strain evidence="2">XZYJT-10</strain>
    </source>
</reference>
<proteinExistence type="predicted"/>
<dbReference type="Proteomes" id="UP001596548">
    <property type="component" value="Unassembled WGS sequence"/>
</dbReference>
<organism evidence="1 2">
    <name type="scientific">Paractinoplanes rhizophilus</name>
    <dbReference type="NCBI Taxonomy" id="1416877"/>
    <lineage>
        <taxon>Bacteria</taxon>
        <taxon>Bacillati</taxon>
        <taxon>Actinomycetota</taxon>
        <taxon>Actinomycetes</taxon>
        <taxon>Micromonosporales</taxon>
        <taxon>Micromonosporaceae</taxon>
        <taxon>Paractinoplanes</taxon>
    </lineage>
</organism>
<dbReference type="RefSeq" id="WP_378970256.1">
    <property type="nucleotide sequence ID" value="NZ_JBHTBJ010000013.1"/>
</dbReference>
<evidence type="ECO:0000313" key="2">
    <source>
        <dbReference type="Proteomes" id="UP001596548"/>
    </source>
</evidence>
<accession>A0ABW2HUU9</accession>